<name>A0A841TYQ3_9BACL</name>
<dbReference type="EMBL" id="JACJVR010000020">
    <property type="protein sequence ID" value="MBB6691051.1"/>
    <property type="molecule type" value="Genomic_DNA"/>
</dbReference>
<dbReference type="InterPro" id="IPR046335">
    <property type="entry name" value="LacI/GalR-like_sensor"/>
</dbReference>
<dbReference type="PROSITE" id="PS00356">
    <property type="entry name" value="HTH_LACI_1"/>
    <property type="match status" value="1"/>
</dbReference>
<evidence type="ECO:0000313" key="5">
    <source>
        <dbReference type="EMBL" id="MBB6691051.1"/>
    </source>
</evidence>
<dbReference type="InterPro" id="IPR028082">
    <property type="entry name" value="Peripla_BP_I"/>
</dbReference>
<dbReference type="Gene3D" id="3.40.50.2300">
    <property type="match status" value="2"/>
</dbReference>
<sequence length="340" mass="36860">MPVNIRDIAKAAGVSVATVSKALNGYTTVNAATREKIMRLVEEMQYHPNAAARSLVGQRSMTLGVFLTTGLSHPFFGSVLGGIDEALKARGYDLIYLAQATIRQEYSLVRHCRSRNVEGVLVFGLQEADMDFSELIDSGLPAVFIDMEMSGEHIGMISSDNEEAIRKAVRHLAELNHRRIAFISGIPGSYSGNLRYEGFRQGMEENGLSYPPEYIAISDFTREGGYESMKRLLALPEPPTAVVCCSDVSAVGAMTAAAEQGLTVPDDLSVVGFDDVEAARSVRPALTTVRQDMEAIGFRAVALLDDLIRGVEVPSKRIILPTEWVSRDSCAPAKDAAGRS</sequence>
<comment type="caution">
    <text evidence="5">The sequence shown here is derived from an EMBL/GenBank/DDBJ whole genome shotgun (WGS) entry which is preliminary data.</text>
</comment>
<dbReference type="CDD" id="cd06267">
    <property type="entry name" value="PBP1_LacI_sugar_binding-like"/>
    <property type="match status" value="1"/>
</dbReference>
<keyword evidence="1" id="KW-0805">Transcription regulation</keyword>
<proteinExistence type="predicted"/>
<dbReference type="InterPro" id="IPR010982">
    <property type="entry name" value="Lambda_DNA-bd_dom_sf"/>
</dbReference>
<dbReference type="Pfam" id="PF13377">
    <property type="entry name" value="Peripla_BP_3"/>
    <property type="match status" value="1"/>
</dbReference>
<gene>
    <name evidence="5" type="ORF">H7B90_06505</name>
</gene>
<evidence type="ECO:0000256" key="3">
    <source>
        <dbReference type="ARBA" id="ARBA00023163"/>
    </source>
</evidence>
<organism evidence="5 6">
    <name type="scientific">Cohnella xylanilytica</name>
    <dbReference type="NCBI Taxonomy" id="557555"/>
    <lineage>
        <taxon>Bacteria</taxon>
        <taxon>Bacillati</taxon>
        <taxon>Bacillota</taxon>
        <taxon>Bacilli</taxon>
        <taxon>Bacillales</taxon>
        <taxon>Paenibacillaceae</taxon>
        <taxon>Cohnella</taxon>
    </lineage>
</organism>
<evidence type="ECO:0000313" key="6">
    <source>
        <dbReference type="Proteomes" id="UP000553776"/>
    </source>
</evidence>
<evidence type="ECO:0000256" key="2">
    <source>
        <dbReference type="ARBA" id="ARBA00023125"/>
    </source>
</evidence>
<dbReference type="Pfam" id="PF00356">
    <property type="entry name" value="LacI"/>
    <property type="match status" value="1"/>
</dbReference>
<dbReference type="Proteomes" id="UP000553776">
    <property type="component" value="Unassembled WGS sequence"/>
</dbReference>
<dbReference type="AlphaFoldDB" id="A0A841TYQ3"/>
<dbReference type="PROSITE" id="PS50932">
    <property type="entry name" value="HTH_LACI_2"/>
    <property type="match status" value="1"/>
</dbReference>
<keyword evidence="3" id="KW-0804">Transcription</keyword>
<feature type="domain" description="HTH lacI-type" evidence="4">
    <location>
        <begin position="3"/>
        <end position="57"/>
    </location>
</feature>
<accession>A0A841TYQ3</accession>
<dbReference type="SUPFAM" id="SSF53822">
    <property type="entry name" value="Periplasmic binding protein-like I"/>
    <property type="match status" value="1"/>
</dbReference>
<dbReference type="RefSeq" id="WP_185135052.1">
    <property type="nucleotide sequence ID" value="NZ_JACJVR010000020.1"/>
</dbReference>
<dbReference type="CDD" id="cd01392">
    <property type="entry name" value="HTH_LacI"/>
    <property type="match status" value="1"/>
</dbReference>
<keyword evidence="6" id="KW-1185">Reference proteome</keyword>
<dbReference type="SMART" id="SM00354">
    <property type="entry name" value="HTH_LACI"/>
    <property type="match status" value="1"/>
</dbReference>
<dbReference type="GO" id="GO:0000976">
    <property type="term" value="F:transcription cis-regulatory region binding"/>
    <property type="evidence" value="ECO:0007669"/>
    <property type="project" value="TreeGrafter"/>
</dbReference>
<evidence type="ECO:0000256" key="1">
    <source>
        <dbReference type="ARBA" id="ARBA00023015"/>
    </source>
</evidence>
<dbReference type="GO" id="GO:0003700">
    <property type="term" value="F:DNA-binding transcription factor activity"/>
    <property type="evidence" value="ECO:0007669"/>
    <property type="project" value="TreeGrafter"/>
</dbReference>
<keyword evidence="2 5" id="KW-0238">DNA-binding</keyword>
<dbReference type="PRINTS" id="PR00036">
    <property type="entry name" value="HTHLACI"/>
</dbReference>
<dbReference type="SUPFAM" id="SSF47413">
    <property type="entry name" value="lambda repressor-like DNA-binding domains"/>
    <property type="match status" value="1"/>
</dbReference>
<evidence type="ECO:0000259" key="4">
    <source>
        <dbReference type="PROSITE" id="PS50932"/>
    </source>
</evidence>
<dbReference type="PANTHER" id="PTHR30146">
    <property type="entry name" value="LACI-RELATED TRANSCRIPTIONAL REPRESSOR"/>
    <property type="match status" value="1"/>
</dbReference>
<protein>
    <submittedName>
        <fullName evidence="5">LacI family DNA-binding transcriptional regulator</fullName>
    </submittedName>
</protein>
<reference evidence="5 6" key="1">
    <citation type="submission" date="2020-08" db="EMBL/GenBank/DDBJ databases">
        <title>Cohnella phylogeny.</title>
        <authorList>
            <person name="Dunlap C."/>
        </authorList>
    </citation>
    <scope>NUCLEOTIDE SEQUENCE [LARGE SCALE GENOMIC DNA]</scope>
    <source>
        <strain evidence="5 6">DSM 25239</strain>
    </source>
</reference>
<dbReference type="PANTHER" id="PTHR30146:SF109">
    <property type="entry name" value="HTH-TYPE TRANSCRIPTIONAL REGULATOR GALS"/>
    <property type="match status" value="1"/>
</dbReference>
<dbReference type="Gene3D" id="1.10.260.40">
    <property type="entry name" value="lambda repressor-like DNA-binding domains"/>
    <property type="match status" value="1"/>
</dbReference>
<dbReference type="InterPro" id="IPR000843">
    <property type="entry name" value="HTH_LacI"/>
</dbReference>